<dbReference type="InterPro" id="IPR013108">
    <property type="entry name" value="Amidohydro_3"/>
</dbReference>
<evidence type="ECO:0000313" key="5">
    <source>
        <dbReference type="Proteomes" id="UP000887212"/>
    </source>
</evidence>
<evidence type="ECO:0000313" key="3">
    <source>
        <dbReference type="EMBL" id="GIZ90922.1"/>
    </source>
</evidence>
<proteinExistence type="predicted"/>
<dbReference type="PANTHER" id="PTHR22642:SF2">
    <property type="entry name" value="PROTEIN LONG AFTER FAR-RED 3"/>
    <property type="match status" value="1"/>
</dbReference>
<dbReference type="CDD" id="cd01300">
    <property type="entry name" value="YtcJ_like"/>
    <property type="match status" value="1"/>
</dbReference>
<dbReference type="Proteomes" id="UP000887228">
    <property type="component" value="Unassembled WGS sequence"/>
</dbReference>
<feature type="chain" id="PRO_5041214770" description="Amidohydrolase 3 domain-containing protein" evidence="1">
    <location>
        <begin position="28"/>
        <end position="560"/>
    </location>
</feature>
<dbReference type="InterPro" id="IPR033932">
    <property type="entry name" value="YtcJ-like"/>
</dbReference>
<organism evidence="3 5">
    <name type="scientific">Aquipseudomonas alcaligenes</name>
    <name type="common">Pseudomonas alcaligenes</name>
    <dbReference type="NCBI Taxonomy" id="43263"/>
    <lineage>
        <taxon>Bacteria</taxon>
        <taxon>Pseudomonadati</taxon>
        <taxon>Pseudomonadota</taxon>
        <taxon>Gammaproteobacteria</taxon>
        <taxon>Pseudomonadales</taxon>
        <taxon>Pseudomonadaceae</taxon>
        <taxon>Aquipseudomonas</taxon>
    </lineage>
</organism>
<feature type="domain" description="Amidohydrolase 3" evidence="2">
    <location>
        <begin position="74"/>
        <end position="554"/>
    </location>
</feature>
<dbReference type="Gene3D" id="3.20.20.140">
    <property type="entry name" value="Metal-dependent hydrolases"/>
    <property type="match status" value="1"/>
</dbReference>
<dbReference type="EMBL" id="BPMS01000041">
    <property type="protein sequence ID" value="GIZ90922.1"/>
    <property type="molecule type" value="Genomic_DNA"/>
</dbReference>
<dbReference type="AlphaFoldDB" id="A0AA37CJ86"/>
<dbReference type="InterPro" id="IPR011059">
    <property type="entry name" value="Metal-dep_hydrolase_composite"/>
</dbReference>
<dbReference type="EMBL" id="BPMT01000036">
    <property type="protein sequence ID" value="GIZ95232.1"/>
    <property type="molecule type" value="Genomic_DNA"/>
</dbReference>
<dbReference type="Pfam" id="PF07969">
    <property type="entry name" value="Amidohydro_3"/>
    <property type="match status" value="1"/>
</dbReference>
<dbReference type="Gene3D" id="2.30.40.10">
    <property type="entry name" value="Urease, subunit C, domain 1"/>
    <property type="match status" value="1"/>
</dbReference>
<protein>
    <recommendedName>
        <fullName evidence="2">Amidohydrolase 3 domain-containing protein</fullName>
    </recommendedName>
</protein>
<dbReference type="RefSeq" id="WP_203787882.1">
    <property type="nucleotide sequence ID" value="NZ_AP024354.1"/>
</dbReference>
<accession>A0AA37CJ86</accession>
<evidence type="ECO:0000256" key="1">
    <source>
        <dbReference type="SAM" id="SignalP"/>
    </source>
</evidence>
<dbReference type="InterPro" id="IPR032466">
    <property type="entry name" value="Metal_Hydrolase"/>
</dbReference>
<keyword evidence="1" id="KW-0732">Signal</keyword>
<feature type="signal peptide" evidence="1">
    <location>
        <begin position="1"/>
        <end position="27"/>
    </location>
</feature>
<dbReference type="PROSITE" id="PS51257">
    <property type="entry name" value="PROKAR_LIPOPROTEIN"/>
    <property type="match status" value="1"/>
</dbReference>
<dbReference type="PANTHER" id="PTHR22642">
    <property type="entry name" value="IMIDAZOLONEPROPIONASE"/>
    <property type="match status" value="1"/>
</dbReference>
<evidence type="ECO:0000313" key="6">
    <source>
        <dbReference type="Proteomes" id="UP000887228"/>
    </source>
</evidence>
<dbReference type="GO" id="GO:0016810">
    <property type="term" value="F:hydrolase activity, acting on carbon-nitrogen (but not peptide) bonds"/>
    <property type="evidence" value="ECO:0007669"/>
    <property type="project" value="InterPro"/>
</dbReference>
<evidence type="ECO:0000313" key="4">
    <source>
        <dbReference type="EMBL" id="GIZ95232.1"/>
    </source>
</evidence>
<dbReference type="Gene3D" id="3.10.310.70">
    <property type="match status" value="1"/>
</dbReference>
<dbReference type="SUPFAM" id="SSF51556">
    <property type="entry name" value="Metallo-dependent hydrolases"/>
    <property type="match status" value="1"/>
</dbReference>
<dbReference type="SUPFAM" id="SSF51338">
    <property type="entry name" value="Composite domain of metallo-dependent hydrolases"/>
    <property type="match status" value="1"/>
</dbReference>
<evidence type="ECO:0000259" key="2">
    <source>
        <dbReference type="Pfam" id="PF07969"/>
    </source>
</evidence>
<comment type="caution">
    <text evidence="3">The sequence shown here is derived from an EMBL/GenBank/DDBJ whole genome shotgun (WGS) entry which is preliminary data.</text>
</comment>
<dbReference type="Proteomes" id="UP000887212">
    <property type="component" value="Unassembled WGS sequence"/>
</dbReference>
<gene>
    <name evidence="3" type="ORF">KAM435_42490</name>
    <name evidence="4" type="ORF">KAM436_42000</name>
</gene>
<reference evidence="3 6" key="1">
    <citation type="submission" date="2021-07" db="EMBL/GenBank/DDBJ databases">
        <title>Whole genome sequencing of carbapenem-resistant Pseudomonas spp. isolated in Japan.</title>
        <authorList>
            <person name="Suzuki M."/>
            <person name="Maehana S."/>
            <person name="Kitasato H."/>
        </authorList>
    </citation>
    <scope>NUCLEOTIDE SEQUENCE</scope>
    <source>
        <strain evidence="3">KAM435</strain>
        <strain evidence="4 6">KAM436</strain>
    </source>
</reference>
<sequence>MRYSKHLLQGLLIATLGLLGACTPDGADSIFVGGPILTVNPQDEVVEALAVKDGRILAVGSRSQVMALSGAHTQVIDLQGRTLLPGLVAAHEHPTLTALFAGALDLSGFTRHDNQAVWEALRQRVSQTPPGEWIYAAGLDPILVPDLQIPLRQQLDQLAPNNPLLIVGQNLHSFWANSQAFVAAGIDRNTPNPSQASYYERNSQGELSGFIAETEAAQPFMVELKAPLKMLKRYEQTLDQLLVNGFTSVASLGYNLPPWLARYAALRGGQPRIRQYFYMTEKELDNLPSSPDNGSDYFKVLGVKLWHDGSPYTGSMFTRSPYLDSQLNHTLGIQPGTYGHALMARDTLRDKVRQYTGEGWQVAIHTQGDASMLDVTKAIEQVGQLPGRAPAVRLEHAIQLPVTLMPGLARQQVAVSFHINHILYYGDALEHSVIGRAMAQLSLPVRSAFVAGLRPSLHADSPMFPAKPFSLMQTAILRTTSSGLAINPKEAIDSHQALRAMTINAAYQLRQDDQLGSLEPGKWADLVLLDGNPYEVPPTALDQLQVLQVYLAGRAMLGNK</sequence>
<name>A0AA37CJ86_AQUAC</name>